<dbReference type="GeneID" id="28997957"/>
<protein>
    <submittedName>
        <fullName evidence="1">Uncharacterized protein</fullName>
    </submittedName>
</protein>
<gene>
    <name evidence="1" type="ORF">PHYBLDRAFT_173529</name>
</gene>
<dbReference type="RefSeq" id="XP_018286075.1">
    <property type="nucleotide sequence ID" value="XM_018437051.1"/>
</dbReference>
<accession>A0A167KGD4</accession>
<reference evidence="2" key="1">
    <citation type="submission" date="2015-06" db="EMBL/GenBank/DDBJ databases">
        <title>Expansion of signal transduction pathways in fungi by whole-genome duplication.</title>
        <authorList>
            <consortium name="DOE Joint Genome Institute"/>
            <person name="Corrochano L.M."/>
            <person name="Kuo A."/>
            <person name="Marcet-Houben M."/>
            <person name="Polaino S."/>
            <person name="Salamov A."/>
            <person name="Villalobos J.M."/>
            <person name="Alvarez M.I."/>
            <person name="Avalos J."/>
            <person name="Benito E.P."/>
            <person name="Benoit I."/>
            <person name="Burger G."/>
            <person name="Camino L.P."/>
            <person name="Canovas D."/>
            <person name="Cerda-Olmedo E."/>
            <person name="Cheng J.-F."/>
            <person name="Dominguez A."/>
            <person name="Elias M."/>
            <person name="Eslava A.P."/>
            <person name="Glaser F."/>
            <person name="Grimwood J."/>
            <person name="Gutierrez G."/>
            <person name="Heitman J."/>
            <person name="Henrissat B."/>
            <person name="Iturriaga E.A."/>
            <person name="Lang B.F."/>
            <person name="Lavin J.L."/>
            <person name="Lee S."/>
            <person name="Li W."/>
            <person name="Lindquist E."/>
            <person name="Lopez-Garcia S."/>
            <person name="Luque E.M."/>
            <person name="Marcos A.T."/>
            <person name="Martin J."/>
            <person name="McCluskey K."/>
            <person name="Medina H.R."/>
            <person name="Miralles-Duran A."/>
            <person name="Miyazaki A."/>
            <person name="Munoz-Torres E."/>
            <person name="Oguiza J.A."/>
            <person name="Ohm R."/>
            <person name="Olmedo M."/>
            <person name="Orejas M."/>
            <person name="Ortiz-Castellanos L."/>
            <person name="Pisabarro A.G."/>
            <person name="Rodriguez-Romero J."/>
            <person name="Ruiz-Herrera J."/>
            <person name="Ruiz-Vazquez R."/>
            <person name="Sanz C."/>
            <person name="Schackwitz W."/>
            <person name="Schmutz J."/>
            <person name="Shahriari M."/>
            <person name="Shelest E."/>
            <person name="Silva-Franco F."/>
            <person name="Soanes D."/>
            <person name="Syed K."/>
            <person name="Tagua V.G."/>
            <person name="Talbot N.J."/>
            <person name="Thon M."/>
            <person name="De vries R.P."/>
            <person name="Wiebenga A."/>
            <person name="Yadav J.S."/>
            <person name="Braun E.L."/>
            <person name="Baker S."/>
            <person name="Garre V."/>
            <person name="Horwitz B."/>
            <person name="Torres-Martinez S."/>
            <person name="Idnurm A."/>
            <person name="Herrera-Estrella A."/>
            <person name="Gabaldon T."/>
            <person name="Grigoriev I.V."/>
        </authorList>
    </citation>
    <scope>NUCLEOTIDE SEQUENCE [LARGE SCALE GENOMIC DNA]</scope>
    <source>
        <strain evidence="2">NRRL 1555(-)</strain>
    </source>
</reference>
<dbReference type="VEuPathDB" id="FungiDB:PHYBLDRAFT_173529"/>
<proteinExistence type="predicted"/>
<dbReference type="OrthoDB" id="5594897at2759"/>
<evidence type="ECO:0000313" key="2">
    <source>
        <dbReference type="Proteomes" id="UP000077315"/>
    </source>
</evidence>
<sequence>MDVITITETLLNSIILFETQCKTETVDIRNKVPKTCYLFTGLKQKGVRVRDRDNVWPNITHVFSVAVNRKIDICPFKPTSNSVIYDNYLYEKVYKKTTRLTGKKFKPYAHLSFSLTLNEDTPFQVLAVKAKRQATGWSPELFKPLKDLVTKVYTISIPTYALSKYIFLADLARDPSFDING</sequence>
<keyword evidence="2" id="KW-1185">Reference proteome</keyword>
<organism evidence="1 2">
    <name type="scientific">Phycomyces blakesleeanus (strain ATCC 8743b / DSM 1359 / FGSC 10004 / NBRC 33097 / NRRL 1555)</name>
    <dbReference type="NCBI Taxonomy" id="763407"/>
    <lineage>
        <taxon>Eukaryota</taxon>
        <taxon>Fungi</taxon>
        <taxon>Fungi incertae sedis</taxon>
        <taxon>Mucoromycota</taxon>
        <taxon>Mucoromycotina</taxon>
        <taxon>Mucoromycetes</taxon>
        <taxon>Mucorales</taxon>
        <taxon>Phycomycetaceae</taxon>
        <taxon>Phycomyces</taxon>
    </lineage>
</organism>
<dbReference type="EMBL" id="KV440996">
    <property type="protein sequence ID" value="OAD68035.1"/>
    <property type="molecule type" value="Genomic_DNA"/>
</dbReference>
<dbReference type="Proteomes" id="UP000077315">
    <property type="component" value="Unassembled WGS sequence"/>
</dbReference>
<dbReference type="InParanoid" id="A0A167KGD4"/>
<evidence type="ECO:0000313" key="1">
    <source>
        <dbReference type="EMBL" id="OAD68035.1"/>
    </source>
</evidence>
<name>A0A167KGD4_PHYB8</name>
<dbReference type="AlphaFoldDB" id="A0A167KGD4"/>